<dbReference type="GO" id="GO:0003824">
    <property type="term" value="F:catalytic activity"/>
    <property type="evidence" value="ECO:0007669"/>
    <property type="project" value="InterPro"/>
</dbReference>
<protein>
    <recommendedName>
        <fullName evidence="3">DNA-3-methyladenine glycosylase 2 family protein</fullName>
    </recommendedName>
</protein>
<gene>
    <name evidence="1" type="ORF">FQ154_16225</name>
</gene>
<comment type="caution">
    <text evidence="1">The sequence shown here is derived from an EMBL/GenBank/DDBJ whole genome shotgun (WGS) entry which is preliminary data.</text>
</comment>
<dbReference type="InterPro" id="IPR011257">
    <property type="entry name" value="DNA_glycosylase"/>
</dbReference>
<organism evidence="1 2">
    <name type="scientific">Paeniglutamicibacter gangotriensis</name>
    <dbReference type="NCBI Taxonomy" id="254787"/>
    <lineage>
        <taxon>Bacteria</taxon>
        <taxon>Bacillati</taxon>
        <taxon>Actinomycetota</taxon>
        <taxon>Actinomycetes</taxon>
        <taxon>Micrococcales</taxon>
        <taxon>Micrococcaceae</taxon>
        <taxon>Paeniglutamicibacter</taxon>
    </lineage>
</organism>
<dbReference type="Proteomes" id="UP000323856">
    <property type="component" value="Unassembled WGS sequence"/>
</dbReference>
<dbReference type="RefSeq" id="WP_149620537.1">
    <property type="nucleotide sequence ID" value="NZ_VOBL01000020.1"/>
</dbReference>
<dbReference type="AlphaFoldDB" id="A0A5B0E5P3"/>
<accession>A0A5B0E5P3</accession>
<evidence type="ECO:0000313" key="1">
    <source>
        <dbReference type="EMBL" id="KAA0974183.1"/>
    </source>
</evidence>
<dbReference type="OrthoDB" id="12078at2"/>
<dbReference type="EMBL" id="VOBL01000020">
    <property type="protein sequence ID" value="KAA0974183.1"/>
    <property type="molecule type" value="Genomic_DNA"/>
</dbReference>
<evidence type="ECO:0000313" key="2">
    <source>
        <dbReference type="Proteomes" id="UP000323856"/>
    </source>
</evidence>
<reference evidence="1 2" key="1">
    <citation type="submission" date="2019-07" db="EMBL/GenBank/DDBJ databases">
        <title>Analysis of the biochemical properties, biological activity and biotechnological potential of siderophores and biosurfactants produced by Antarctic psychrotolerant bacteria.</title>
        <authorList>
            <person name="Styczynski M."/>
            <person name="Krucon T."/>
            <person name="Decewicz P."/>
            <person name="Dziewit L."/>
        </authorList>
    </citation>
    <scope>NUCLEOTIDE SEQUENCE [LARGE SCALE GENOMIC DNA]</scope>
    <source>
        <strain evidence="1 2">ANT_H27</strain>
    </source>
</reference>
<evidence type="ECO:0008006" key="3">
    <source>
        <dbReference type="Google" id="ProtNLM"/>
    </source>
</evidence>
<name>A0A5B0E5P3_9MICC</name>
<dbReference type="SUPFAM" id="SSF48150">
    <property type="entry name" value="DNA-glycosylase"/>
    <property type="match status" value="1"/>
</dbReference>
<dbReference type="GO" id="GO:0006281">
    <property type="term" value="P:DNA repair"/>
    <property type="evidence" value="ECO:0007669"/>
    <property type="project" value="InterPro"/>
</dbReference>
<sequence>MTTSMDAGKLLTYLDSNGISGANQVTRGWEHLGAVIVDAALQRRQRYKATVEPRVRALIEAWPDAATSSGFRARIESENLSAVIRWKSADRLHQIDEILSVFESKNINTVSDLRTWLASSPGRLELRSALRRVKHVGPKTLDYFDILVGRFDSVAIDTKIRKVAAKAGIINHAYGHLAAVVHEAAAMRGWRPGDLDAALWNA</sequence>
<proteinExistence type="predicted"/>